<dbReference type="InterPro" id="IPR000403">
    <property type="entry name" value="PI3/4_kinase_cat_dom"/>
</dbReference>
<dbReference type="InterPro" id="IPR011009">
    <property type="entry name" value="Kinase-like_dom_sf"/>
</dbReference>
<keyword evidence="4" id="KW-0808">Transferase</keyword>
<sequence>MPPSALRDFFTLVVLKPRLRLPHHRVALRRRLRVLDPNLHRLVALRRDQPALTHVERAPEDAVLALERALLHRALQRLELVPAVPVPEVQLAVVRPRHQHRRLAVVLYGGAVQNRVVAAQVPVEDALGALPDLHVVRPRAAEGVLRRVDRQRAHALLVVGQRRQRPAGGQVPQPHRLVLRAGDHLRLRPLRRQAHDGARVAREHVHGLLGADVPHPHHGVAAAAEEHVQPRVQRQRVDPREVPVVAPDHLVLLNVPALDRVVLAAAEEVGVAVRDLEVPHRVDVPRQRQLQLAGGEVPDLDQAVRAARGEPLVGHVDRHAVHPPLVADDHAVELPRRVPLGLAAAQRARLGLDAQGCDSVAPRDRFPEVGAHRGGSRIRSVHHDAHGATIVPLRRPAVSQRQQRPLAHDAQVHLVSHRCVEVRQLAARRAGAGQGRVKSVHHLGDRRLGLAHLDCRRLLLRRNVTGSAATRSSALDRPRRRLGLVVQHRAVLRQDRAREPPPGRLVPGTERVRRELPREHVQRLVQLPSPCRSKKRTEGRSVHRFQRVRTITFLKPRTITGSPSTTEGAGSIYRLTGTRAAAESTVHIGRGEDILRDATRTRRDADEPIHAANSVDYAEAATLRATVMASQNEGAHSDSSTGPRRQGAGDEAMEREEAPPRAAAHAEAVSRGLCTPDLDHKAWELLAETDRCAPGELVSRVNGGFQTIKGIFTSQTADDGLRTKALECLERVVSWEAPNDWMAVGFRVGFAPHHAQREILDLCFHTVVTRSDRRQLAVCRRVLCGLLRVPRPCPALSSFDAMLELFVKLLDGGDVGSDDKAARMSVLSATFDILFKQTSHEKYFTRLLPKLEKYFADGRIENDEFHRAVIKVTCQILKMCAYMAETTVRDLNTFTRNVFDAIVQLLHSAESYDHRAALMACMALLAGSGLNKLLLAEITAGDLLFRVNEGWQHEAMVGICIISVFVESLQHLRDEDFTAVADNCLRLYNVYSSTDDYHMRERLIMLLYAFTRKLKGVYDDISGGELPMFQEIVAVLFNKATHEIQLLNAPKVMWSDGAFVTFARATMPVLIKMAANCISAIAVPDSAERPKEPTPNNTPVEDGAVREEPHASEKSTTVVKVEGEKLALAAAGDEEFPQLPPTKRPLTQVECLEICKSMCCIFDAGATASTVLSDWGKAGVANDELLQLREIKGFITMSLRMFVGAFRPTALKQWIKLMIPVAFVMSLRDRFVLAVFDCFRKGYAETFAPHMLTFLLQVLKNQQNALDYVRKVAAYSEGVIGLFSLSDWEPCSQRLARQDSAAIIDLAQAVARHMFIAFSEVPEALTACHTEIMHLTTAVSKLSVTETDPHLPVATAMFKGINKLQEYAAALLILRKPIDIIVRKVVKGGSNVHRDWLKLMMATVARGPFTPEVVHMCALPALCILRDFKWDLVPAALEMLESWTEYLPPDEFYDLLSRVRLYAASTVRPHFIECLTKYLQDESLPCFRQNAASIMHIFTKMGSHSTNYQRDMPIKQDIPHAIALPLALTHEALEHESRSDSTKLQPSPSMGSSFSTVLSLDTAGSAQERGSTGAESEHPTDELMSLGELNVDKGDLDGAMGAPDVVGIGIPVIEGLNSVIRQMSKSDLSRTDLEGSAVFVLNAVSPVLDFSVSLSECYLALMNLPPDHPSRSNTKYHTQETTREFVFTLMHALIKVTAVVRREHPASQACRDLDLLLGALERYLVVVCETQAQSAIEVAVDPVLVLQGVADRLLVSRERPEFNFGLPSDHVDPLEADVAVEFFSAVFTEAAAIGCHQLCGTIVTMLCLGCNSHDRRQKLGACRALGKICGDHPRFVQPVVLDVANSVAQLCDGKADDFKTMTTTLEALIRADEATVVQWAASLLEHPFWYLRAVGQICLRAATSKADVEAQLQKLKAVARDLQTPDVQIFLATMENGDLSLLDRAVSNIQPYMQAISECSDANEMFRAEADAYIDLLGQLVTEAEYARAAEEMEESLNLVLVWFLKLLIIGAPETAQRARRILDNAKNASVGSKTLFTALEEYIFQLQTIFDEGLLERILEVVRRYKDVVDDALIESLFNVAKALIEGTLNSSINDEYQNAHFIDYMVFIASMGAGRSCADVIFGQWFTTIDCLRKGVIIPGSVAYGIWQVLSYDGDIYHVFNNAMAMEHFNFLYFASGKADVDYILSNAVASLGSGSDLPNLFYASLVHRLCKDDVKQVTDSKHFKRLVEAMFQVSCGIDTQIDDFLTPPFELDKGKMLRWKVAYVCAAVLLKVAPMSSLQARVTDKASLNYEQEELSGFDRFITAGFLDHYNTKKTGCVFNPIVGGQILNMRNYQLLHLLSMLHRGLRDQMRGVIEEFVDFCWQSSAEGDALGKLLAIACLAKLVEVNNTPLVGAVAVLRNFVEVLAMSDVHVFLNMHHTVRLDYLATGGRRDGTLSEILRKCAGLLVKALCGVHVPADFGKGLKESTMPSTPKMPLWKWILLSKVRELVDEPKRMVPLMACFVLHLHDDLTMFGDSLLEMVRAIPAQVGTGSCNLMQGGIFDAFFGALAVMYKNGLEMDLNWAQESCKDMISACFQSDVRIGDIAQYTDLLVNLFVRAPRFDLLSHQIRTLYHMPLRDSKDHLFNQTHLSDNASFSLTCDDPNERRLRGSLPPHPASSPKKADKNADSKRQRFRKGAILILDMLDRVLDHVVPKADDVFHITEILDCVWYLNNPRVSELLQSCIFKVCCLFKDQFSETRPQPSAVDTKLDQDVDMDAAEADKTGSEPRTERDEGAHTAAEKRDDVGSVTAYVKHFPKWLIGKVVTETRGAKKDPMEHVEPEEEDRLHHVVCHYLETSTIHYVNSPRSASMSGRDTPSNPLAALSRMVSTNPHETWPEERTVPEGDVGSSFSNAVRSLFALIEAIGTDSVLLQQVLQDTLPEFVDLLHHAVSKVEDPDDFATGRLRIYSSFFFIPYDAQPPTESEEYDEEGSRNLEQLLGLTMWALPMFDAAVRHKLYEIMAVFTRSLTHPYNPTLLRVATEMAAVVGTNAMELDEAFADETPTTSKNAKGCKGRLAGRAKKDTKAKAASAAESTSTQTPQKVTKEPVKRAKKNRRAGNGTSDEADLGVAEDHGTLGGTVTFALFTTSAKDSLKMAELKSCFKGISQTYPRQLLDNGERAEAKVAFEALAPVPKDKEPPRVELDAVLQLLKLIYADSPEKEALDLEFVHAIRNLAYHDTIYDAYYELVINCIDRPSCENLPIKTQMIAYLACLSKRCETFMDAFEEIDIPSDLFSVVRHLLTSEIGCNRDKGFYIPLFLDLIFTLAVESWGLSFSDDYPALPSLVHRDRAQTQQIDLICREDLKHTIKPGLLVLRDFRSMDPAAATHKAAPETEMPTFELGKRDPAPVSALLQKIHQYYTAYIGTIGTTANFKNCLRQMWHSDWEFASQVWAAIFPQLYDTFTTFQQDEMGNAVCRFLCREEHLFSRSLTCKAVVQGAIRCYPPVNMPPEVLKYVAVSLGSWHEVLYQLEKQLLSQPLDITRMATVLSDLYERLNMDDMAIGAYRTWVITQETRLAICFLQHAKWKQAQREFDSIMSALALTGQTAEAVSSFDESKIWYNGWVQASKQLGEWDLLRDVSFVAGDHKLFMQASNALQDWEEVLPEDGLQNMSRIFALDDAECTINKVYQQLQTAILPLREPDNEITPSFMVKCARKAEKTVKLGKDAILNSWLLLPRGLSEAHRMPLRLHQRFVEVEEGMKYLTDVMRSVHRGKMPESAPLISKWRKRLPTQSDMPSIWHDMLSWRTFLFSTVRSMVANSHTVPKDSKLTGILNLQDLQWTLTKFASVTRKAHQLPLVAAVILNKAHKFHKSILDQSNLVTEDCLVIMIERIKQYLSIPVNVLDMLKGVVTMDLDFIPGSGCEALKSHVIRLMADAVNRKSAFEMPKRTATAENEMACKLMLDAIKLEPMIAKNWVAWAKYNDKRIDHAGIAQWRATDGNAALPLYEAAIIGYLTAVSIRPQSHWLLIGRVLTLLHELKTIPQSASCAETFKRYSERVPVSVWLLWLPQLISGLTRLDGGEMLHVLQLLMNKLPQQVFYALRCEYFAQNSAAESEPGSADATQPATMKRLLSTLIASNPNVGTMLESFAATVTHLGRPDFVDEILCATETVFEECLDLPFNESPPPHMFNCLTMKMPHRSPLMSEAGDSESPVAQLLKQYDRELTEASTTLKCGEMMNLLFNWMARLNQASRSSHAEVLRQRMTSMKIHQFCQHLQMLNMDLQLPTLQPSMSLLHPTQRHCLGDSTRVVAILPEVKKRKRGLHIVKSISILAQNGQVYTYTVQPLALMRQKSEQHVSQMLKVFNHFAAKYNETRRRDLVLPTVSVVPLDPYLCLYEDDVNDETLSQIFSGAVSYRNLVTQRPRDRSLVHAHPAMSHETNMLLLVLHKMMMERGVTQQLLQRWQKFNPDCTEELTFTRVYQLFKDKQYPWFTAWYKKIHQDVLMEAYSEICALIPDDILVRYAMRRFASYQDFMTLKQRFTSNYAIQALLGLMLVTPYATPCKLSVNFNTGQVKQLDLRLNYSREIYVEFSKLRVFRFTRNIKTMIGPVCRMGIMPAVMYAMCSAIHTYKIDILGALGAILSDDFSLVQPAPSASGDKPEAAAGAGTGSQPSTPLMVPNRDHSLLDEYVSRVLNYCSYLRSPTDQEHFTMPINNVISCIIDASADSGTLGKLKTSYQPDGRVGREGHHAPRRPADGRQPVGPQRRQQLDQREVDHALVLVELARGRGGGAPRLRVAAVQVAVHHQVVAVGVVGEMVAAHDLAEAPARPAAHDARRVEAEELVVGHEGAVELLGHRVLHPRGGREDHEEVAHDAGRHLHADRDQRRRVHLHVQRPADVHALAVEARRARGHVARVGQRHNRAGALGVDDDPEVAAVARAERGGDQHVLPRVEVEVGRAAVDLVLVRGHRVAHLQRAEGRQAPLEDAQVHGDGAAALQQHHRLPRLGEVQPVVRVEEVAPQVVGAAAAVLLGPLAVHHRLLPVRLHQAGPRRQPDRPRAQRADGKGRVHLHLLVVVRQEHQQGVVPPVVVGHHRLARQHVLGGRLPARLVLHEELHQDALAVVVDALHVRQRGADDGVVAREHVHRQVLERVLPVLPVLQQQQPHDRRILAAEVNCQGELRVEDRHVHVLRNQRVAEALVVPPDVVHGDAVAEDARLPRDVQVGEPAQDVAPLDPELPRVAVAVGDVPQRLLQLRRPGLGVTRRKAPNPRDAAPGVFQVQQPRSVLSAQQHVLYVQHAVRVVADDARRPGNALGVSVAVGHGVRDLARPQAHDARAAAEPGVHHVPNLLPFNLGTAARAGTVRRRAGTGQVVNVDARVGAPDGVAAAVELHERLLEDRHPALVGVVRVRAQHAPVSPHGDPVVDQNAPRATVEIQLHSDGALALPGLRARLFGGLRREHAGISVLAHRHEVDDVRQQRHAVPVLVVRQSRQGSQERAVGHEPLPDAAAAGHRVEQLYLVIILEQPDPVAQARVLLRRQLRPPLGVLPRRHRRVPLVQVHQLPRRRHKVAQHGARPHNRVHRLAD</sequence>
<feature type="compositionally biased region" description="Polar residues" evidence="1">
    <location>
        <begin position="1542"/>
        <end position="1556"/>
    </location>
</feature>
<feature type="compositionally biased region" description="Basic residues" evidence="1">
    <location>
        <begin position="3052"/>
        <end position="3061"/>
    </location>
</feature>
<feature type="region of interest" description="Disordered" evidence="1">
    <location>
        <begin position="2649"/>
        <end position="2673"/>
    </location>
</feature>
<evidence type="ECO:0000313" key="5">
    <source>
        <dbReference type="Proteomes" id="UP001497744"/>
    </source>
</evidence>
<dbReference type="SUPFAM" id="SSF56112">
    <property type="entry name" value="Protein kinase-like (PK-like)"/>
    <property type="match status" value="1"/>
</dbReference>
<feature type="region of interest" description="Disordered" evidence="1">
    <location>
        <begin position="2761"/>
        <end position="2786"/>
    </location>
</feature>
<feature type="region of interest" description="Disordered" evidence="1">
    <location>
        <begin position="4631"/>
        <end position="4655"/>
    </location>
</feature>
<dbReference type="GO" id="GO:0005634">
    <property type="term" value="C:nucleus"/>
    <property type="evidence" value="ECO:0007669"/>
    <property type="project" value="TreeGrafter"/>
</dbReference>
<feature type="region of interest" description="Disordered" evidence="1">
    <location>
        <begin position="5023"/>
        <end position="5042"/>
    </location>
</feature>
<proteinExistence type="predicted"/>
<dbReference type="PANTHER" id="PTHR11139:SF1">
    <property type="entry name" value="TRANSFORMATION_TRANSCRIPTION DOMAIN-ASSOCIATED PROTEIN"/>
    <property type="match status" value="1"/>
</dbReference>
<dbReference type="GO" id="GO:0035267">
    <property type="term" value="C:NuA4 histone acetyltransferase complex"/>
    <property type="evidence" value="ECO:0007669"/>
    <property type="project" value="TreeGrafter"/>
</dbReference>
<dbReference type="EMBL" id="BPLF01000001">
    <property type="protein sequence ID" value="GIX61556.1"/>
    <property type="molecule type" value="Genomic_DNA"/>
</dbReference>
<dbReference type="Pfam" id="PF02259">
    <property type="entry name" value="FAT"/>
    <property type="match status" value="1"/>
</dbReference>
<feature type="compositionally biased region" description="Low complexity" evidence="1">
    <location>
        <begin position="3069"/>
        <end position="3079"/>
    </location>
</feature>
<protein>
    <submittedName>
        <fullName evidence="4">Non-specific serine/threonine protein kinase</fullName>
    </submittedName>
</protein>
<feature type="compositionally biased region" description="Basic and acidic residues" evidence="1">
    <location>
        <begin position="5030"/>
        <end position="5042"/>
    </location>
</feature>
<dbReference type="PANTHER" id="PTHR11139">
    <property type="entry name" value="ATAXIA TELANGIECTASIA MUTATED ATM -RELATED"/>
    <property type="match status" value="1"/>
</dbReference>
<dbReference type="GeneID" id="94193039"/>
<feature type="compositionally biased region" description="Low complexity" evidence="1">
    <location>
        <begin position="4736"/>
        <end position="4745"/>
    </location>
</feature>
<keyword evidence="5" id="KW-1185">Reference proteome</keyword>
<dbReference type="InterPro" id="IPR016024">
    <property type="entry name" value="ARM-type_fold"/>
</dbReference>
<dbReference type="GO" id="GO:0000124">
    <property type="term" value="C:SAGA complex"/>
    <property type="evidence" value="ECO:0007669"/>
    <property type="project" value="TreeGrafter"/>
</dbReference>
<dbReference type="InterPro" id="IPR050517">
    <property type="entry name" value="DDR_Repair_Kinase"/>
</dbReference>
<dbReference type="GO" id="GO:0006355">
    <property type="term" value="P:regulation of DNA-templated transcription"/>
    <property type="evidence" value="ECO:0007669"/>
    <property type="project" value="TreeGrafter"/>
</dbReference>
<feature type="region of interest" description="Disordered" evidence="1">
    <location>
        <begin position="630"/>
        <end position="668"/>
    </location>
</feature>
<dbReference type="GO" id="GO:0004674">
    <property type="term" value="F:protein serine/threonine kinase activity"/>
    <property type="evidence" value="ECO:0007669"/>
    <property type="project" value="UniProtKB-KW"/>
</dbReference>
<feature type="region of interest" description="Disordered" evidence="1">
    <location>
        <begin position="3042"/>
        <end position="3112"/>
    </location>
</feature>
<evidence type="ECO:0000256" key="1">
    <source>
        <dbReference type="SAM" id="MobiDB-lite"/>
    </source>
</evidence>
<dbReference type="GO" id="GO:0006281">
    <property type="term" value="P:DNA repair"/>
    <property type="evidence" value="ECO:0007669"/>
    <property type="project" value="TreeGrafter"/>
</dbReference>
<dbReference type="RefSeq" id="XP_067713627.1">
    <property type="nucleotide sequence ID" value="XM_067857526.1"/>
</dbReference>
<feature type="compositionally biased region" description="Polar residues" evidence="1">
    <location>
        <begin position="630"/>
        <end position="643"/>
    </location>
</feature>
<feature type="domain" description="PI3K/PI4K catalytic" evidence="2">
    <location>
        <begin position="4293"/>
        <end position="4673"/>
    </location>
</feature>
<feature type="compositionally biased region" description="Basic and acidic residues" evidence="1">
    <location>
        <begin position="2762"/>
        <end position="2786"/>
    </location>
</feature>
<feature type="region of interest" description="Disordered" evidence="1">
    <location>
        <begin position="1086"/>
        <end position="1116"/>
    </location>
</feature>
<comment type="caution">
    <text evidence="4">The sequence shown here is derived from an EMBL/GenBank/DDBJ whole genome shotgun (WGS) entry which is preliminary data.</text>
</comment>
<name>A0AAV4LR48_BABCB</name>
<evidence type="ECO:0000259" key="3">
    <source>
        <dbReference type="PROSITE" id="PS51189"/>
    </source>
</evidence>
<keyword evidence="4" id="KW-0418">Kinase</keyword>
<reference evidence="4 5" key="1">
    <citation type="submission" date="2021-06" db="EMBL/GenBank/DDBJ databases">
        <title>Genome sequence of Babesia caballi.</title>
        <authorList>
            <person name="Yamagishi J."/>
            <person name="Kidaka T."/>
            <person name="Ochi A."/>
        </authorList>
    </citation>
    <scope>NUCLEOTIDE SEQUENCE [LARGE SCALE GENOMIC DNA]</scope>
    <source>
        <strain evidence="4">USDA-D6B2</strain>
    </source>
</reference>
<feature type="domain" description="FAT" evidence="3">
    <location>
        <begin position="3493"/>
        <end position="4088"/>
    </location>
</feature>
<feature type="region of interest" description="Disordered" evidence="1">
    <location>
        <begin position="4715"/>
        <end position="4750"/>
    </location>
</feature>
<feature type="region of interest" description="Disordered" evidence="1">
    <location>
        <begin position="5541"/>
        <end position="5562"/>
    </location>
</feature>
<organism evidence="4 5">
    <name type="scientific">Babesia caballi</name>
    <dbReference type="NCBI Taxonomy" id="5871"/>
    <lineage>
        <taxon>Eukaryota</taxon>
        <taxon>Sar</taxon>
        <taxon>Alveolata</taxon>
        <taxon>Apicomplexa</taxon>
        <taxon>Aconoidasida</taxon>
        <taxon>Piroplasmida</taxon>
        <taxon>Babesiidae</taxon>
        <taxon>Babesia</taxon>
    </lineage>
</organism>
<feature type="compositionally biased region" description="Basic and acidic residues" evidence="1">
    <location>
        <begin position="2663"/>
        <end position="2673"/>
    </location>
</feature>
<keyword evidence="4" id="KW-0723">Serine/threonine-protein kinase</keyword>
<gene>
    <name evidence="4" type="ORF">BcabD6B2_09910</name>
</gene>
<evidence type="ECO:0000313" key="4">
    <source>
        <dbReference type="EMBL" id="GIX61556.1"/>
    </source>
</evidence>
<accession>A0AAV4LR48</accession>
<feature type="compositionally biased region" description="Basic and acidic residues" evidence="1">
    <location>
        <begin position="1103"/>
        <end position="1113"/>
    </location>
</feature>
<dbReference type="PROSITE" id="PS51189">
    <property type="entry name" value="FAT"/>
    <property type="match status" value="1"/>
</dbReference>
<dbReference type="InterPro" id="IPR014009">
    <property type="entry name" value="PIK_FAT"/>
</dbReference>
<dbReference type="SUPFAM" id="SSF48371">
    <property type="entry name" value="ARM repeat"/>
    <property type="match status" value="2"/>
</dbReference>
<feature type="region of interest" description="Disordered" evidence="1">
    <location>
        <begin position="1534"/>
        <end position="1556"/>
    </location>
</feature>
<feature type="compositionally biased region" description="Basic and acidic residues" evidence="1">
    <location>
        <begin position="4721"/>
        <end position="4735"/>
    </location>
</feature>
<evidence type="ECO:0000259" key="2">
    <source>
        <dbReference type="PROSITE" id="PS50290"/>
    </source>
</evidence>
<dbReference type="Proteomes" id="UP001497744">
    <property type="component" value="Unassembled WGS sequence"/>
</dbReference>
<dbReference type="PROSITE" id="PS50290">
    <property type="entry name" value="PI3_4_KINASE_3"/>
    <property type="match status" value="1"/>
</dbReference>
<dbReference type="InterPro" id="IPR003151">
    <property type="entry name" value="PIK-rel_kinase_FAT"/>
</dbReference>